<name>A0A084STQ3_9BACT</name>
<keyword evidence="2" id="KW-0732">Signal</keyword>
<evidence type="ECO:0000313" key="4">
    <source>
        <dbReference type="Proteomes" id="UP000028547"/>
    </source>
</evidence>
<feature type="region of interest" description="Disordered" evidence="1">
    <location>
        <begin position="27"/>
        <end position="125"/>
    </location>
</feature>
<feature type="compositionally biased region" description="Low complexity" evidence="1">
    <location>
        <begin position="93"/>
        <end position="104"/>
    </location>
</feature>
<reference evidence="3 4" key="1">
    <citation type="submission" date="2014-07" db="EMBL/GenBank/DDBJ databases">
        <title>Draft Genome Sequence of Gephyronic Acid Producer, Cystobacter violaceus Strain Cb vi76.</title>
        <authorList>
            <person name="Stevens D.C."/>
            <person name="Young J."/>
            <person name="Carmichael R."/>
            <person name="Tan J."/>
            <person name="Taylor R.E."/>
        </authorList>
    </citation>
    <scope>NUCLEOTIDE SEQUENCE [LARGE SCALE GENOMIC DNA]</scope>
    <source>
        <strain evidence="3 4">Cb vi76</strain>
    </source>
</reference>
<evidence type="ECO:0000313" key="3">
    <source>
        <dbReference type="EMBL" id="KFA91838.1"/>
    </source>
</evidence>
<dbReference type="EMBL" id="JPMI01000129">
    <property type="protein sequence ID" value="KFA91838.1"/>
    <property type="molecule type" value="Genomic_DNA"/>
</dbReference>
<gene>
    <name evidence="3" type="ORF">Q664_19860</name>
</gene>
<protein>
    <recommendedName>
        <fullName evidence="5">Transporter</fullName>
    </recommendedName>
</protein>
<comment type="caution">
    <text evidence="3">The sequence shown here is derived from an EMBL/GenBank/DDBJ whole genome shotgun (WGS) entry which is preliminary data.</text>
</comment>
<dbReference type="PROSITE" id="PS51257">
    <property type="entry name" value="PROKAR_LIPOPROTEIN"/>
    <property type="match status" value="1"/>
</dbReference>
<feature type="signal peptide" evidence="2">
    <location>
        <begin position="1"/>
        <end position="25"/>
    </location>
</feature>
<organism evidence="3 4">
    <name type="scientific">Archangium violaceum Cb vi76</name>
    <dbReference type="NCBI Taxonomy" id="1406225"/>
    <lineage>
        <taxon>Bacteria</taxon>
        <taxon>Pseudomonadati</taxon>
        <taxon>Myxococcota</taxon>
        <taxon>Myxococcia</taxon>
        <taxon>Myxococcales</taxon>
        <taxon>Cystobacterineae</taxon>
        <taxon>Archangiaceae</taxon>
        <taxon>Archangium</taxon>
    </lineage>
</organism>
<feature type="chain" id="PRO_5001781764" description="Transporter" evidence="2">
    <location>
        <begin position="26"/>
        <end position="326"/>
    </location>
</feature>
<feature type="compositionally biased region" description="Low complexity" evidence="1">
    <location>
        <begin position="32"/>
        <end position="65"/>
    </location>
</feature>
<evidence type="ECO:0000256" key="1">
    <source>
        <dbReference type="SAM" id="MobiDB-lite"/>
    </source>
</evidence>
<accession>A0A084STQ3</accession>
<proteinExistence type="predicted"/>
<evidence type="ECO:0008006" key="5">
    <source>
        <dbReference type="Google" id="ProtNLM"/>
    </source>
</evidence>
<dbReference type="Proteomes" id="UP000028547">
    <property type="component" value="Unassembled WGS sequence"/>
</dbReference>
<sequence length="326" mass="33992">MPSPKQTLCAALAAGCFFTTTVAEARFGKSGGSSSSSSSSGGSRSSGSGSSSSGGARASGSSSSGSGSGGWRAREHGSSAVNGGKSRVHDATPVSRSPDGSPDPGGDDGGGKDPRPRGPILTPGMAWIPVSGAYVPYYRRYRPRPATQEPEEPNHPVMVRMGVQANALKDGGAVGFNLGIEERRWGVSTHFTALTLNTDDGSEGKDHIHLADVALTFSPIASERGRMRWEAGVAMARAPDITFIGPSLALSFERCLFGPFDVEGRLQWVPLPHLQLDGQAALAMHMGAMTVRAGWRGLLLDDRGHLDGVVHRDKMGGPFVGLGLHF</sequence>
<dbReference type="AlphaFoldDB" id="A0A084STQ3"/>
<evidence type="ECO:0000256" key="2">
    <source>
        <dbReference type="SAM" id="SignalP"/>
    </source>
</evidence>